<dbReference type="PRINTS" id="PR00150">
    <property type="entry name" value="PEPCARBXLASE"/>
</dbReference>
<feature type="compositionally biased region" description="Low complexity" evidence="2">
    <location>
        <begin position="14"/>
        <end position="23"/>
    </location>
</feature>
<feature type="compositionally biased region" description="Basic and acidic residues" evidence="2">
    <location>
        <begin position="24"/>
        <end position="37"/>
    </location>
</feature>
<dbReference type="GO" id="GO:0006099">
    <property type="term" value="P:tricarboxylic acid cycle"/>
    <property type="evidence" value="ECO:0007669"/>
    <property type="project" value="InterPro"/>
</dbReference>
<proteinExistence type="predicted"/>
<evidence type="ECO:0000256" key="1">
    <source>
        <dbReference type="PROSITE-ProRule" id="PRU10112"/>
    </source>
</evidence>
<dbReference type="InterPro" id="IPR021135">
    <property type="entry name" value="PEP_COase"/>
</dbReference>
<organism evidence="3 4">
    <name type="scientific">Plasmodium vivax</name>
    <name type="common">malaria parasite P. vivax</name>
    <dbReference type="NCBI Taxonomy" id="5855"/>
    <lineage>
        <taxon>Eukaryota</taxon>
        <taxon>Sar</taxon>
        <taxon>Alveolata</taxon>
        <taxon>Apicomplexa</taxon>
        <taxon>Aconoidasida</taxon>
        <taxon>Haemosporida</taxon>
        <taxon>Plasmodiidae</taxon>
        <taxon>Plasmodium</taxon>
        <taxon>Plasmodium (Plasmodium)</taxon>
    </lineage>
</organism>
<evidence type="ECO:0000313" key="3">
    <source>
        <dbReference type="EMBL" id="SCO74815.1"/>
    </source>
</evidence>
<dbReference type="GO" id="GO:0015977">
    <property type="term" value="P:carbon fixation"/>
    <property type="evidence" value="ECO:0007669"/>
    <property type="project" value="InterPro"/>
</dbReference>
<evidence type="ECO:0000313" key="4">
    <source>
        <dbReference type="Proteomes" id="UP000305196"/>
    </source>
</evidence>
<dbReference type="VEuPathDB" id="PlasmoDB:PVP01_1322600"/>
<gene>
    <name evidence="3" type="ORF">PVC01_130030100</name>
</gene>
<dbReference type="PANTHER" id="PTHR30523">
    <property type="entry name" value="PHOSPHOENOLPYRUVATE CARBOXYLASE"/>
    <property type="match status" value="1"/>
</dbReference>
<dbReference type="Gene3D" id="1.20.1440.90">
    <property type="entry name" value="Phosphoenolpyruvate/pyruvate domain"/>
    <property type="match status" value="1"/>
</dbReference>
<name>A0A1G4HIR2_PLAVI</name>
<feature type="compositionally biased region" description="Polar residues" evidence="2">
    <location>
        <begin position="50"/>
        <end position="67"/>
    </location>
</feature>
<feature type="compositionally biased region" description="Basic and acidic residues" evidence="2">
    <location>
        <begin position="1056"/>
        <end position="1071"/>
    </location>
</feature>
<accession>A0A1G4HIR2</accession>
<dbReference type="VEuPathDB" id="PlasmoDB:PVW1_130029900"/>
<evidence type="ECO:0000256" key="2">
    <source>
        <dbReference type="SAM" id="MobiDB-lite"/>
    </source>
</evidence>
<dbReference type="Proteomes" id="UP000305196">
    <property type="component" value="Chromosome 13"/>
</dbReference>
<dbReference type="GO" id="GO:0005829">
    <property type="term" value="C:cytosol"/>
    <property type="evidence" value="ECO:0007669"/>
    <property type="project" value="TreeGrafter"/>
</dbReference>
<dbReference type="Pfam" id="PF00311">
    <property type="entry name" value="PEPcase"/>
    <property type="match status" value="1"/>
</dbReference>
<dbReference type="EMBL" id="LT615268">
    <property type="protein sequence ID" value="SCO74815.1"/>
    <property type="molecule type" value="Genomic_DNA"/>
</dbReference>
<keyword evidence="3" id="KW-0670">Pyruvate</keyword>
<dbReference type="InterPro" id="IPR033129">
    <property type="entry name" value="PEPCASE_His_AS"/>
</dbReference>
<dbReference type="PANTHER" id="PTHR30523:SF6">
    <property type="entry name" value="PHOSPHOENOLPYRUVATE CARBOXYLASE"/>
    <property type="match status" value="1"/>
</dbReference>
<dbReference type="SUPFAM" id="SSF51621">
    <property type="entry name" value="Phosphoenolpyruvate/pyruvate domain"/>
    <property type="match status" value="1"/>
</dbReference>
<dbReference type="VEuPathDB" id="PlasmoDB:PVX_085200"/>
<dbReference type="PROSITE" id="PS00393">
    <property type="entry name" value="PEPCASE_2"/>
    <property type="match status" value="1"/>
</dbReference>
<dbReference type="GO" id="GO:0008964">
    <property type="term" value="F:phosphoenolpyruvate carboxylase activity"/>
    <property type="evidence" value="ECO:0007669"/>
    <property type="project" value="InterPro"/>
</dbReference>
<reference evidence="3 4" key="1">
    <citation type="submission" date="2016-07" db="EMBL/GenBank/DDBJ databases">
        <authorList>
            <consortium name="Pathogen Informatics"/>
        </authorList>
    </citation>
    <scope>NUCLEOTIDE SEQUENCE [LARGE SCALE GENOMIC DNA]</scope>
</reference>
<dbReference type="InterPro" id="IPR015813">
    <property type="entry name" value="Pyrv/PenolPyrv_kinase-like_dom"/>
</dbReference>
<sequence length="1180" mass="135619">MGDEGGCPPGGSHAGQHGSQQGSQRDDSHQDGSHQDDSQQDWRYNPPQDSPLTAPQDSPLTAPQDSQDSQDERKLKFLIEGKMVETKNAVDFIKPLKDDIKALDFLLFDMLKDNLPNKLFETLCAIHDLSERYSENQTEENFKALKNSIYNLEDHYLGTIVNAFGHMCVLSNFAEWAHRGRRRKAFDMSFTPNERIYGSVYETLKGTFHMLIKSGFDIHQIYEQLCNQTIDFVLTTHPTQAIRTSLLKNYIQLAELLLKLDSTDKELYKKKLLYDNLKTYLLAAWKTDVIRRIKPTPIDEAISLVDIVENCIFYRIPNIIRYIDNVFYGYNLPPVKLDSKICLFSSWAGGDRDGNPFVLPETTRYVCYMNKIRGCELFIPMVEKLIRDLTLHHCTQHFKTYVKLLEDEVSQYIFDPDRKYLAQKFHWFSPFSKSNKSEIYRRALLVVWAKLKSVIQVYKSLISNQPVDPHFEKLMFNSSDEFEEILMECYKSLCDSGNTLIAEGYLKDVIRNVKIFGLHLMKLDIRQESVKHIQAMDYICEKLHIGRYSLLSEEERIDFLTEVLQSNRPLIPNNIEQEEDVPSDFLNVINTFDVCSQIEESALGAYVVSMCNNASDILLVEVFQKELKKNAQRKTQRVVPLLETIQSLQMSCTILENLIKNPWYRTHLRTHFDNKQEIMIGYSDSGKDGGRFTSAWELFKAQEKLVHIGKQYSVEVRFFHGRGGSVSRGGGPQHLAILSQPINTIKNYLRVTIQGEVITQDFCLKGMMLRSIETYISALLKCSLLKNKVLVKDEWRELMDEMSQLTTKEYRHVVYENDDFVKYFRCATPQIEIGKLNLGSRPSKRKQGNVESLRAIPWVFSWTQNRMHLPVWLGIEKLHDYLVERDKLPLLQDMYRNWPFCTSFFNLISMVMAKASLQIAEEYDVLVPEELKYIGTMLRQKLKKAMELTALVTNEKTFCDNDLLTKRSIESRTKWVAVCNLIQIQALKRLRERQREWELAQEGRLAQEGGLAAEGVPLHGGVPSHGGDRPKGRGDPPTGAEPLPSRSAPPMQGHPTCEDHKLSVSSAKDELESQYGGPISRKSSKRIHSYLSRKKSKLIKNPKFHPLLESYSSAYLQSEGENDFFFEDLRDMGLSYGRSASKANDCTYDEVTKTYIDYTSLNDALIVSIKAIAAGMQNTG</sequence>
<protein>
    <submittedName>
        <fullName evidence="3">Phosphoenolpyruvate carboxylase, putative</fullName>
    </submittedName>
</protein>
<feature type="region of interest" description="Disordered" evidence="2">
    <location>
        <begin position="1"/>
        <end position="71"/>
    </location>
</feature>
<dbReference type="AlphaFoldDB" id="A0A1G4HIR2"/>
<feature type="active site" evidence="1">
    <location>
        <position position="687"/>
    </location>
</feature>
<feature type="region of interest" description="Disordered" evidence="2">
    <location>
        <begin position="1014"/>
        <end position="1083"/>
    </location>
</feature>
<feature type="compositionally biased region" description="Gly residues" evidence="2">
    <location>
        <begin position="1"/>
        <end position="13"/>
    </location>
</feature>